<accession>A0A0L1JW68</accession>
<evidence type="ECO:0000313" key="2">
    <source>
        <dbReference type="Proteomes" id="UP000036938"/>
    </source>
</evidence>
<dbReference type="AlphaFoldDB" id="A0A0L1JW68"/>
<comment type="caution">
    <text evidence="1">The sequence shown here is derived from an EMBL/GenBank/DDBJ whole genome shotgun (WGS) entry which is preliminary data.</text>
</comment>
<proteinExistence type="predicted"/>
<evidence type="ECO:0000313" key="1">
    <source>
        <dbReference type="EMBL" id="KNG95653.1"/>
    </source>
</evidence>
<dbReference type="InterPro" id="IPR000415">
    <property type="entry name" value="Nitroreductase-like"/>
</dbReference>
<dbReference type="PATRIC" id="fig|1317121.7.peg.167"/>
<dbReference type="NCBIfam" id="NF047509">
    <property type="entry name" value="Rv3131_FMN_oxido"/>
    <property type="match status" value="1"/>
</dbReference>
<dbReference type="Gene3D" id="3.40.109.10">
    <property type="entry name" value="NADH Oxidase"/>
    <property type="match status" value="1"/>
</dbReference>
<dbReference type="OrthoDB" id="8156917at2"/>
<dbReference type="GO" id="GO:0016491">
    <property type="term" value="F:oxidoreductase activity"/>
    <property type="evidence" value="ECO:0007669"/>
    <property type="project" value="InterPro"/>
</dbReference>
<dbReference type="SUPFAM" id="SSF55469">
    <property type="entry name" value="FMN-dependent nitroreductase-like"/>
    <property type="match status" value="1"/>
</dbReference>
<sequence>MTRRRTLALVGGGVILAAGAGAVELGVPPLQARAPWRLAGDYDDPRLRALSWAILAPNPHNQQPWLVDIGTPDTVVLYANPEKLLPHTDPFSRQIVIGLGCFLETLAIAAAEEGYAVTTELFPEGSDARALDARPVAIARFAAGAAEPDPDFAQIAHRRTQKEPYAERIVPDALLAEVLAAGRHGVRFDGTNDPERIGQLIDLSVAAFDIELRTPRTYRESVDVFRIGRAEINAQPDGIDLGGPMFQALGRLGLLTRETALDPEGIVFRSGYDAVMANVTTAGGHVWLCTQGNTRADQIAAGRDWMRFHLAATRVGLGVQPLSQALQEYSEMAPLYTDVHGRLANPGETVQMWARVGFAPDVPPSPRWPIEAKVVNA</sequence>
<dbReference type="Proteomes" id="UP000036938">
    <property type="component" value="Unassembled WGS sequence"/>
</dbReference>
<name>A0A0L1JW68_9RHOB</name>
<dbReference type="EMBL" id="AQQZ01000001">
    <property type="protein sequence ID" value="KNG95653.1"/>
    <property type="molecule type" value="Genomic_DNA"/>
</dbReference>
<keyword evidence="2" id="KW-1185">Reference proteome</keyword>
<organism evidence="1 2">
    <name type="scientific">Pseudaestuariivita atlantica</name>
    <dbReference type="NCBI Taxonomy" id="1317121"/>
    <lineage>
        <taxon>Bacteria</taxon>
        <taxon>Pseudomonadati</taxon>
        <taxon>Pseudomonadota</taxon>
        <taxon>Alphaproteobacteria</taxon>
        <taxon>Rhodobacterales</taxon>
        <taxon>Paracoccaceae</taxon>
        <taxon>Pseudaestuariivita</taxon>
    </lineage>
</organism>
<gene>
    <name evidence="1" type="ORF">ATO11_00825</name>
</gene>
<protein>
    <submittedName>
        <fullName evidence="1">Twin-arginine translocation pathway signal protein</fullName>
    </submittedName>
</protein>
<reference evidence="1 2" key="1">
    <citation type="journal article" date="2015" name="Int. J. Syst. Evol. Microbiol.">
        <title>Aestuariivita atlantica sp. nov., isolated from deep sea sediment of the Atlantic Ocean.</title>
        <authorList>
            <person name="Li G."/>
            <person name="Lai Q."/>
            <person name="Du Y."/>
            <person name="Liu X."/>
            <person name="Sun F."/>
            <person name="Shao Z."/>
        </authorList>
    </citation>
    <scope>NUCLEOTIDE SEQUENCE [LARGE SCALE GENOMIC DNA]</scope>
    <source>
        <strain evidence="1 2">22II-S11-z3</strain>
    </source>
</reference>
<dbReference type="STRING" id="1317121.ATO11_00825"/>